<comment type="caution">
    <text evidence="5">The sequence shown here is derived from an EMBL/GenBank/DDBJ whole genome shotgun (WGS) entry which is preliminary data.</text>
</comment>
<dbReference type="Proteomes" id="UP001201812">
    <property type="component" value="Unassembled WGS sequence"/>
</dbReference>
<feature type="compositionally biased region" description="Basic and acidic residues" evidence="3">
    <location>
        <begin position="942"/>
        <end position="963"/>
    </location>
</feature>
<dbReference type="InterPro" id="IPR021429">
    <property type="entry name" value="Mediator_Med24"/>
</dbReference>
<reference evidence="5" key="1">
    <citation type="submission" date="2022-01" db="EMBL/GenBank/DDBJ databases">
        <title>Genome Sequence Resource for Two Populations of Ditylenchus destructor, the Migratory Endoparasitic Phytonematode.</title>
        <authorList>
            <person name="Zhang H."/>
            <person name="Lin R."/>
            <person name="Xie B."/>
        </authorList>
    </citation>
    <scope>NUCLEOTIDE SEQUENCE</scope>
    <source>
        <strain evidence="5">BazhouSP</strain>
    </source>
</reference>
<feature type="region of interest" description="Disordered" evidence="3">
    <location>
        <begin position="900"/>
        <end position="987"/>
    </location>
</feature>
<dbReference type="Gene3D" id="1.10.1280.10">
    <property type="entry name" value="Di-copper center containing domain from catechol oxidase"/>
    <property type="match status" value="1"/>
</dbReference>
<feature type="disulfide bond" evidence="2">
    <location>
        <begin position="1667"/>
        <end position="1701"/>
    </location>
</feature>
<proteinExistence type="predicted"/>
<feature type="disulfide bond" evidence="2">
    <location>
        <begin position="1597"/>
        <end position="1631"/>
    </location>
</feature>
<dbReference type="InterPro" id="IPR008922">
    <property type="entry name" value="Di-copper_centre_dom_sf"/>
</dbReference>
<organism evidence="5 6">
    <name type="scientific">Ditylenchus destructor</name>
    <dbReference type="NCBI Taxonomy" id="166010"/>
    <lineage>
        <taxon>Eukaryota</taxon>
        <taxon>Metazoa</taxon>
        <taxon>Ecdysozoa</taxon>
        <taxon>Nematoda</taxon>
        <taxon>Chromadorea</taxon>
        <taxon>Rhabditida</taxon>
        <taxon>Tylenchina</taxon>
        <taxon>Tylenchomorpha</taxon>
        <taxon>Sphaerularioidea</taxon>
        <taxon>Anguinidae</taxon>
        <taxon>Anguininae</taxon>
        <taxon>Ditylenchus</taxon>
    </lineage>
</organism>
<evidence type="ECO:0000256" key="2">
    <source>
        <dbReference type="PROSITE-ProRule" id="PRU01005"/>
    </source>
</evidence>
<dbReference type="Pfam" id="PF00264">
    <property type="entry name" value="Tyrosinase"/>
    <property type="match status" value="1"/>
</dbReference>
<dbReference type="GO" id="GO:0046872">
    <property type="term" value="F:metal ion binding"/>
    <property type="evidence" value="ECO:0007669"/>
    <property type="project" value="UniProtKB-KW"/>
</dbReference>
<dbReference type="GO" id="GO:0016592">
    <property type="term" value="C:mediator complex"/>
    <property type="evidence" value="ECO:0007669"/>
    <property type="project" value="InterPro"/>
</dbReference>
<feature type="domain" description="ShKT" evidence="4">
    <location>
        <begin position="1667"/>
        <end position="1701"/>
    </location>
</feature>
<evidence type="ECO:0000259" key="4">
    <source>
        <dbReference type="PROSITE" id="PS51670"/>
    </source>
</evidence>
<feature type="disulfide bond" evidence="2">
    <location>
        <begin position="1553"/>
        <end position="1587"/>
    </location>
</feature>
<feature type="compositionally biased region" description="Low complexity" evidence="3">
    <location>
        <begin position="965"/>
        <end position="978"/>
    </location>
</feature>
<dbReference type="PANTHER" id="PTHR11474:SF21">
    <property type="entry name" value="SHKT DOMAIN-CONTAINING PROTEIN"/>
    <property type="match status" value="1"/>
</dbReference>
<dbReference type="SMART" id="SM00254">
    <property type="entry name" value="ShKT"/>
    <property type="match status" value="4"/>
</dbReference>
<dbReference type="InterPro" id="IPR050316">
    <property type="entry name" value="Tyrosinase/Hemocyanin"/>
</dbReference>
<protein>
    <submittedName>
        <fullName evidence="5">Common central domain of tyrosinase domain-containing protein</fullName>
    </submittedName>
</protein>
<feature type="domain" description="ShKT" evidence="4">
    <location>
        <begin position="1553"/>
        <end position="1587"/>
    </location>
</feature>
<feature type="compositionally biased region" description="Basic and acidic residues" evidence="3">
    <location>
        <begin position="915"/>
        <end position="932"/>
    </location>
</feature>
<dbReference type="InterPro" id="IPR002227">
    <property type="entry name" value="Tyrosinase_Cu-bd"/>
</dbReference>
<dbReference type="PRINTS" id="PR00092">
    <property type="entry name" value="TYROSINASE"/>
</dbReference>
<dbReference type="Pfam" id="PF01549">
    <property type="entry name" value="ShK"/>
    <property type="match status" value="4"/>
</dbReference>
<dbReference type="SUPFAM" id="SSF48056">
    <property type="entry name" value="Di-copper centre-containing domain"/>
    <property type="match status" value="1"/>
</dbReference>
<evidence type="ECO:0000313" key="6">
    <source>
        <dbReference type="Proteomes" id="UP001201812"/>
    </source>
</evidence>
<keyword evidence="2" id="KW-1015">Disulfide bond</keyword>
<dbReference type="PROSITE" id="PS00498">
    <property type="entry name" value="TYROSINASE_2"/>
    <property type="match status" value="1"/>
</dbReference>
<keyword evidence="1" id="KW-0479">Metal-binding</keyword>
<keyword evidence="6" id="KW-1185">Reference proteome</keyword>
<feature type="region of interest" description="Disordered" evidence="3">
    <location>
        <begin position="679"/>
        <end position="698"/>
    </location>
</feature>
<dbReference type="PANTHER" id="PTHR11474">
    <property type="entry name" value="TYROSINASE FAMILY MEMBER"/>
    <property type="match status" value="1"/>
</dbReference>
<feature type="domain" description="ShKT" evidence="4">
    <location>
        <begin position="1597"/>
        <end position="1631"/>
    </location>
</feature>
<accession>A0AAD4NEX5</accession>
<gene>
    <name evidence="5" type="ORF">DdX_01149</name>
</gene>
<name>A0AAD4NEX5_9BILA</name>
<dbReference type="InterPro" id="IPR003582">
    <property type="entry name" value="ShKT_dom"/>
</dbReference>
<dbReference type="GO" id="GO:0016491">
    <property type="term" value="F:oxidoreductase activity"/>
    <property type="evidence" value="ECO:0007669"/>
    <property type="project" value="InterPro"/>
</dbReference>
<dbReference type="PROSITE" id="PS51670">
    <property type="entry name" value="SHKT"/>
    <property type="match status" value="4"/>
</dbReference>
<sequence>MVVSEHERWFEKLVFDCLKREASVAEFLASLNEHGRNDSAVWTQLPGKCKGIIQFGSGILCGSSELLLKYLDALWASEIIDHEAYVESLTAFDRFERNKDVELIKNRLYKFVQTARCTYTSEDECALMCQLMFSSVKWMLGGIENLLLGKNKGQSLDNLVPTLRHLLDGITAIKGHPFSALLISLYFETISGCLISDEIPALGAILRQCTDRFRDRIKDIMESEETEPIIECGKDLRQLSGNIHNLANPPTLSWQPFREDFIYKELRPAILTLGSVFATFRVLRSDEEIANSFLVVGKVLGMTHPQIVFDILRSGFLIQLETIANQAEHRDREALSDMFVYLKLPQILLKLVEQGVSREDILNALEKISQNSTLLNELDLKKRDNTFVYVVEQLITLKVVDEKHISTLKSNRRRGVEQNLKLFEILQSESARTGVHQSRIQHMQLSQKAKKSFEKTINQDLRKWIVMITRLMQSAEQTVDTICSVFCADGDLSSFSAKLASINYQTERSEANDPEDQKNRVLMFDATFLLLARIHYVYMDLRLEYLVGDNTSGIFHDWTKRYDHCLHTGEPMPVDPHLKQNFMGQISLMKNGQTFWNDSWDFADLIGHVPLIGDIILDEYKKEHHNDNEIQNILSTFNHMSCLMLCLVQWLETQPQSAARQVFAKTLTNFSNTRAQECSERLRKVNEPSDGSRKESSLQDSSDHRWLYTILVIKKGLKQLAEGRRQKEQPYTWVINFAHRQLPSISQTEVPDLQMLKEAFLFANQQSWASPDVIAHIDRCNKNFQQSMWCKCWMMQMLKSWTSDEMEISSELCLSAALTDPAPCLLEIIRQLVEYVLYDGSLTGKDASFSSASSSSTAAHHYNYVNIAINKTSATVLAKMLVRSLILLLWAEERRQIRVQQKTQKYGSSRKRKYGDHETDTTKDEFVRRSEKYLSGTLNTDDVTKEGEQARSTKDEAKDREEGESASTSAADSSMDASDNQRSFKSKNKDPVRTTIVLVFERFDKLIKGASLRPPVTFIIFFIHELAKAPRTIYWRRLVEMIPINLIFAIARLDTSAIPLSMFLQLMHAGSKFYSGFGRKQCSKWTPSSHYMGYIILALYLPLAEGQMNCAEAPTAAARIVCEQLHKWDANARSAPPVTTKVALPPAIPGLPAPMMAAELAPIASSPYQCMDLGCLCSYMGGSNACTLSNGRPLAKALRKEYRMLSDDERNRFHAALRQLKNSGEYDRISVIHSQFATAGGAHSGPAFLPWHREYIKRIEIAIRQVDPTLALPYWDSVLDNNLPNPRDSILWTPEFMGGSDAAGNVNSGPFAQWRTISGRANVLRRVGAQGTLFQEREIAYILQQTQIENVLAFTSPRQGCMIRTDWNVLEYTHGNVHIFVGGDMLDQSTSANDPIFYLHHSFVDLIWELWRQQRQTRFDRENAYPMDMQLCSSAQHFGSALMRPFEPWRNVDGLNNKYTDNMYEYAPRPSCASGGNCGSQYLFCDRSHGAPRCAAKVRVGGSCAGFTAGENACHNGVCQGGRCVAAGPQPIPTTPRPPPVTAAPPTSITENCFNEHECCAIWGAKGECNRNPGYMNAWCKASCGQCRPRYDIRAECSDRHVNCAKWSRSGECARNSFWMAENCRQSCNKCTATRAQICSGAVQQQKTTTPPPPTQTQQMRCTSPGCFNENICCQVWGLQGQCMRNAGWMSCNCRISCGYCIPIDYPYGTCDDYHNDCPTWSQRGECGKNPWMLENCRLSCHTCLSNFELRQMCRVGGGRRGRRQSRLALGSDIFRVERDADYDNNELAFMEDFMEGSKGGMPAPVNNTIVV</sequence>
<feature type="domain" description="ShKT" evidence="4">
    <location>
        <begin position="1711"/>
        <end position="1744"/>
    </location>
</feature>
<evidence type="ECO:0000256" key="1">
    <source>
        <dbReference type="ARBA" id="ARBA00022723"/>
    </source>
</evidence>
<comment type="caution">
    <text evidence="2">Lacks conserved residue(s) required for the propagation of feature annotation.</text>
</comment>
<evidence type="ECO:0000313" key="5">
    <source>
        <dbReference type="EMBL" id="KAI1728937.1"/>
    </source>
</evidence>
<dbReference type="EMBL" id="JAKKPZ010000001">
    <property type="protein sequence ID" value="KAI1728937.1"/>
    <property type="molecule type" value="Genomic_DNA"/>
</dbReference>
<evidence type="ECO:0000256" key="3">
    <source>
        <dbReference type="SAM" id="MobiDB-lite"/>
    </source>
</evidence>
<dbReference type="Pfam" id="PF11277">
    <property type="entry name" value="Med24_N"/>
    <property type="match status" value="1"/>
</dbReference>